<accession>A0A6V7L4L5</accession>
<proteinExistence type="predicted"/>
<dbReference type="AlphaFoldDB" id="A0A6V7L4L5"/>
<dbReference type="EMBL" id="CADCXW020000333">
    <property type="protein sequence ID" value="CAD1571153.1"/>
    <property type="molecule type" value="Genomic_DNA"/>
</dbReference>
<gene>
    <name evidence="1" type="ORF">BBRV_LOCUS96625</name>
</gene>
<organism evidence="1">
    <name type="scientific">Bracon brevicornis</name>
    <dbReference type="NCBI Taxonomy" id="1563983"/>
    <lineage>
        <taxon>Eukaryota</taxon>
        <taxon>Metazoa</taxon>
        <taxon>Ecdysozoa</taxon>
        <taxon>Arthropoda</taxon>
        <taxon>Hexapoda</taxon>
        <taxon>Insecta</taxon>
        <taxon>Pterygota</taxon>
        <taxon>Neoptera</taxon>
        <taxon>Endopterygota</taxon>
        <taxon>Hymenoptera</taxon>
        <taxon>Apocrita</taxon>
        <taxon>Ichneumonoidea</taxon>
        <taxon>Braconidae</taxon>
        <taxon>Braconinae</taxon>
        <taxon>Bracon</taxon>
    </lineage>
</organism>
<evidence type="ECO:0000313" key="1">
    <source>
        <dbReference type="EMBL" id="CAD1571153.1"/>
    </source>
</evidence>
<protein>
    <submittedName>
        <fullName evidence="1">Uncharacterized protein</fullName>
    </submittedName>
</protein>
<sequence length="110" mass="13469">MNSWCIRQYHGIRWEDESIPYTQLKTKFAEIVRNTQKVYVKGYEKRIWVAEFIEIPVIDLEELECPSVVKLRRLPHKLHREHHGLHLKYYNCAFENVQRMRSWFIETCMS</sequence>
<reference evidence="1" key="1">
    <citation type="submission" date="2020-07" db="EMBL/GenBank/DDBJ databases">
        <authorList>
            <person name="Ferguson B K."/>
        </authorList>
    </citation>
    <scope>NUCLEOTIDE SEQUENCE</scope>
    <source>
        <strain evidence="1">L06</strain>
    </source>
</reference>
<name>A0A6V7L4L5_9HYME</name>